<proteinExistence type="predicted"/>
<evidence type="ECO:0000313" key="2">
    <source>
        <dbReference type="EMBL" id="GLI01478.1"/>
    </source>
</evidence>
<comment type="caution">
    <text evidence="2">The sequence shown here is derived from an EMBL/GenBank/DDBJ whole genome shotgun (WGS) entry which is preliminary data.</text>
</comment>
<dbReference type="EMBL" id="BSDI01000045">
    <property type="protein sequence ID" value="GLI01478.1"/>
    <property type="molecule type" value="Genomic_DNA"/>
</dbReference>
<keyword evidence="1" id="KW-0732">Signal</keyword>
<protein>
    <recommendedName>
        <fullName evidence="4">Secreted protein</fullName>
    </recommendedName>
</protein>
<evidence type="ECO:0000313" key="3">
    <source>
        <dbReference type="Proteomes" id="UP001144280"/>
    </source>
</evidence>
<sequence length="93" mass="9564">MTCTSVGFAAAVVAAGGPLSATVSVPSRSAAPQPDTAIAPTSTAAIPPPFRIAFMLMTVAAGAHPATWPRRYKDALPRDIRLTFWTVPVSGVT</sequence>
<feature type="chain" id="PRO_5045474131" description="Secreted protein" evidence="1">
    <location>
        <begin position="22"/>
        <end position="93"/>
    </location>
</feature>
<name>A0ABQ5R4J9_9ACTN</name>
<dbReference type="Proteomes" id="UP001144280">
    <property type="component" value="Unassembled WGS sequence"/>
</dbReference>
<gene>
    <name evidence="2" type="ORF">Pa4123_67540</name>
</gene>
<evidence type="ECO:0008006" key="4">
    <source>
        <dbReference type="Google" id="ProtNLM"/>
    </source>
</evidence>
<keyword evidence="3" id="KW-1185">Reference proteome</keyword>
<feature type="signal peptide" evidence="1">
    <location>
        <begin position="1"/>
        <end position="21"/>
    </location>
</feature>
<reference evidence="2" key="1">
    <citation type="submission" date="2022-12" db="EMBL/GenBank/DDBJ databases">
        <title>New Phytohabitans aurantiacus sp. RD004123 nov., an actinomycete isolated from soil.</title>
        <authorList>
            <person name="Triningsih D.W."/>
            <person name="Harunari E."/>
            <person name="Igarashi Y."/>
        </authorList>
    </citation>
    <scope>NUCLEOTIDE SEQUENCE</scope>
    <source>
        <strain evidence="2">RD004123</strain>
    </source>
</reference>
<organism evidence="2 3">
    <name type="scientific">Phytohabitans aurantiacus</name>
    <dbReference type="NCBI Taxonomy" id="3016789"/>
    <lineage>
        <taxon>Bacteria</taxon>
        <taxon>Bacillati</taxon>
        <taxon>Actinomycetota</taxon>
        <taxon>Actinomycetes</taxon>
        <taxon>Micromonosporales</taxon>
        <taxon>Micromonosporaceae</taxon>
    </lineage>
</organism>
<evidence type="ECO:0000256" key="1">
    <source>
        <dbReference type="SAM" id="SignalP"/>
    </source>
</evidence>
<accession>A0ABQ5R4J9</accession>